<dbReference type="InterPro" id="IPR027417">
    <property type="entry name" value="P-loop_NTPase"/>
</dbReference>
<dbReference type="InterPro" id="IPR003593">
    <property type="entry name" value="AAA+_ATPase"/>
</dbReference>
<dbReference type="GO" id="GO:0016887">
    <property type="term" value="F:ATP hydrolysis activity"/>
    <property type="evidence" value="ECO:0007669"/>
    <property type="project" value="InterPro"/>
</dbReference>
<dbReference type="PANTHER" id="PTHR42855:SF1">
    <property type="entry name" value="ABC TRANSPORTER DOMAIN-CONTAINING PROTEIN"/>
    <property type="match status" value="1"/>
</dbReference>
<evidence type="ECO:0000259" key="3">
    <source>
        <dbReference type="PROSITE" id="PS50893"/>
    </source>
</evidence>
<dbReference type="PANTHER" id="PTHR42855">
    <property type="entry name" value="ABC TRANSPORTER ATP-BINDING SUBUNIT"/>
    <property type="match status" value="1"/>
</dbReference>
<keyword evidence="1" id="KW-0547">Nucleotide-binding</keyword>
<proteinExistence type="predicted"/>
<dbReference type="InterPro" id="IPR051309">
    <property type="entry name" value="ABCF_ATPase"/>
</dbReference>
<dbReference type="Pfam" id="PF00005">
    <property type="entry name" value="ABC_tran"/>
    <property type="match status" value="2"/>
</dbReference>
<dbReference type="PROSITE" id="PS50893">
    <property type="entry name" value="ABC_TRANSPORTER_2"/>
    <property type="match status" value="2"/>
</dbReference>
<accession>A0A6J4IVC0</accession>
<feature type="domain" description="ABC transporter" evidence="3">
    <location>
        <begin position="348"/>
        <end position="541"/>
    </location>
</feature>
<reference evidence="4" key="1">
    <citation type="submission" date="2020-02" db="EMBL/GenBank/DDBJ databases">
        <authorList>
            <person name="Meier V. D."/>
        </authorList>
    </citation>
    <scope>NUCLEOTIDE SEQUENCE</scope>
    <source>
        <strain evidence="4">AVDCRST_MAG10</strain>
    </source>
</reference>
<keyword evidence="2" id="KW-0067">ATP-binding</keyword>
<organism evidence="4">
    <name type="scientific">uncultured Acidimicrobiales bacterium</name>
    <dbReference type="NCBI Taxonomy" id="310071"/>
    <lineage>
        <taxon>Bacteria</taxon>
        <taxon>Bacillati</taxon>
        <taxon>Actinomycetota</taxon>
        <taxon>Acidimicrobiia</taxon>
        <taxon>Acidimicrobiales</taxon>
        <taxon>environmental samples</taxon>
    </lineage>
</organism>
<dbReference type="EMBL" id="CADCTB010000170">
    <property type="protein sequence ID" value="CAA9260941.1"/>
    <property type="molecule type" value="Genomic_DNA"/>
</dbReference>
<dbReference type="PROSITE" id="PS00211">
    <property type="entry name" value="ABC_TRANSPORTER_1"/>
    <property type="match status" value="2"/>
</dbReference>
<dbReference type="SUPFAM" id="SSF52540">
    <property type="entry name" value="P-loop containing nucleoside triphosphate hydrolases"/>
    <property type="match status" value="2"/>
</dbReference>
<name>A0A6J4IVC0_9ACTN</name>
<dbReference type="FunFam" id="3.40.50.300:FF:000011">
    <property type="entry name" value="Putative ABC transporter ATP-binding component"/>
    <property type="match status" value="1"/>
</dbReference>
<dbReference type="CDD" id="cd03221">
    <property type="entry name" value="ABCF_EF-3"/>
    <property type="match status" value="2"/>
</dbReference>
<protein>
    <submittedName>
        <fullName evidence="4">Bis-ABC ATPase SCO6742</fullName>
    </submittedName>
</protein>
<sequence>MPTPGATLVASDITRSHGAFVVLDGVSVTVGPRSRIGVVGPNGVGKTTLLRILAGLEPPDSGRLTLAPPTLNVGYLPQELEPVPGETLRAYLARRTGVAAAEAELEEAAASLGQAGAGSDERYSVALERYLHLGGPDLESRAAEVCDDLGLPADRLDVELGALSGGQMARAALAAILLSRFDVLLLDEPTNDLDFAGLSQLERFLADLDGALVVVSHDRAFLETTVERVLELDEHTRRSSEFGGGWLGYLEAKRTARRHAEEAYEEYQSQRSGLVDRARTQRQWAVTGVRTAKKNPPDHDKAQKGFRINRTEKQAAKVRITEKALERLEVAEKPWEGWDLHLELAPSTRSGDVVARLVDAVVERGSFRLGPLSLEVAWAERLAIVGPNGSGKTTLLRALLGELPLASGERWMGPGVVVGELDQSRRRFLTDEPLIAGFTKASGLLVQPSRSLLAKFGLGAEHVERPASSLSPGERTRATLALLMAIGANCLVLDEPTNHLDLPAIEQLEQALDDYEGTLLLVTHDRRLLEALDITRTIDLG</sequence>
<evidence type="ECO:0000256" key="2">
    <source>
        <dbReference type="ARBA" id="ARBA00022840"/>
    </source>
</evidence>
<dbReference type="InterPro" id="IPR003439">
    <property type="entry name" value="ABC_transporter-like_ATP-bd"/>
</dbReference>
<dbReference type="Gene3D" id="3.40.50.300">
    <property type="entry name" value="P-loop containing nucleotide triphosphate hydrolases"/>
    <property type="match status" value="2"/>
</dbReference>
<evidence type="ECO:0000256" key="1">
    <source>
        <dbReference type="ARBA" id="ARBA00022741"/>
    </source>
</evidence>
<dbReference type="GO" id="GO:0005524">
    <property type="term" value="F:ATP binding"/>
    <property type="evidence" value="ECO:0007669"/>
    <property type="project" value="UniProtKB-KW"/>
</dbReference>
<evidence type="ECO:0000313" key="4">
    <source>
        <dbReference type="EMBL" id="CAA9260941.1"/>
    </source>
</evidence>
<dbReference type="InterPro" id="IPR017871">
    <property type="entry name" value="ABC_transporter-like_CS"/>
</dbReference>
<feature type="domain" description="ABC transporter" evidence="3">
    <location>
        <begin position="8"/>
        <end position="259"/>
    </location>
</feature>
<dbReference type="AlphaFoldDB" id="A0A6J4IVC0"/>
<dbReference type="SMART" id="SM00382">
    <property type="entry name" value="AAA"/>
    <property type="match status" value="2"/>
</dbReference>
<gene>
    <name evidence="4" type="ORF">AVDCRST_MAG10-2746</name>
</gene>